<dbReference type="GO" id="GO:0007052">
    <property type="term" value="P:mitotic spindle organization"/>
    <property type="evidence" value="ECO:0007669"/>
    <property type="project" value="TreeGrafter"/>
</dbReference>
<dbReference type="GO" id="GO:0007018">
    <property type="term" value="P:microtubule-based movement"/>
    <property type="evidence" value="ECO:0007669"/>
    <property type="project" value="InterPro"/>
</dbReference>
<dbReference type="OrthoDB" id="447173at2759"/>
<feature type="compositionally biased region" description="Basic residues" evidence="2">
    <location>
        <begin position="1"/>
        <end position="11"/>
    </location>
</feature>
<dbReference type="GO" id="GO:0005868">
    <property type="term" value="C:cytoplasmic dynein complex"/>
    <property type="evidence" value="ECO:0007669"/>
    <property type="project" value="TreeGrafter"/>
</dbReference>
<evidence type="ECO:0000256" key="2">
    <source>
        <dbReference type="SAM" id="MobiDB-lite"/>
    </source>
</evidence>
<dbReference type="EMBL" id="FN554971">
    <property type="protein sequence ID" value="CBH13877.1"/>
    <property type="molecule type" value="Genomic_DNA"/>
</dbReference>
<reference evidence="4" key="1">
    <citation type="journal article" date="2010" name="PLoS Negl. Trop. Dis.">
        <title>The genome sequence of Trypanosoma brucei gambiense, causative agent of chronic human african trypanosomiasis.</title>
        <authorList>
            <person name="Jackson A.P."/>
            <person name="Sanders M."/>
            <person name="Berry A."/>
            <person name="McQuillan J."/>
            <person name="Aslett M.A."/>
            <person name="Quail M.A."/>
            <person name="Chukualim B."/>
            <person name="Capewell P."/>
            <person name="MacLeod A."/>
            <person name="Melville S.E."/>
            <person name="Gibson W."/>
            <person name="Barry J.D."/>
            <person name="Berriman M."/>
            <person name="Hertz-Fowler C."/>
        </authorList>
    </citation>
    <scope>NUCLEOTIDE SEQUENCE [LARGE SCALE GENOMIC DNA]</scope>
    <source>
        <strain evidence="4">MHOM/CI/86/DAL972</strain>
    </source>
</reference>
<feature type="coiled-coil region" evidence="1">
    <location>
        <begin position="804"/>
        <end position="831"/>
    </location>
</feature>
<proteinExistence type="predicted"/>
<dbReference type="GO" id="GO:0051959">
    <property type="term" value="F:dynein light intermediate chain binding"/>
    <property type="evidence" value="ECO:0007669"/>
    <property type="project" value="InterPro"/>
</dbReference>
<sequence>MTTKSAVRKARQSATPRAFPSTLSRHDKTVKKLPAPLQCAALMLEEPASDPSTPVEHKAISVPPPPPPNCDPTKMIISDRSFVDSKCNDFSAGKVTGVDISCGVVPIHVDDVVAYEYIDNCRRWRWGLATVVALPAPWVVQLLLWRSDGELLLSSSRYCNGQHSSHAHNLASDYTADVGIKSCHSPDSISKHRRQLLMHQLERLKEERDYVQEAMDGLVRRLAVHRLTYRTQRQRVQDAATAAEHLLAEAQARVKSINQRDWREIRCYRNPPAIVRLVVEAVFAVLGEHDCGKWRWSRLQKAMRRSSFLHAVERFKPCHLSESAKQHIRKKFMEDSRFTYEAAVKGSQALGYLEQWVVVQVESAAAKEGLAAYDEAHGKECGAIVMLEGEVNALRDKLDQYMKEEENIQTALHRVTGEFPNNFSEVGDGDDTTSSAVDAGFGVTDGWDGCGCGCGCGDVNGGSALNCDDCSGCFINCDNVRVMEGTPRDVVSASVAIDVCKGHIVNNINSALREDAGCVQEAGAVWTGTEELLLVLRTTILCNFNRAEQTIIHLTHEQMSALGEALRRRGHSLINNSWEVDRRAGEMERDLQDALEELRGHHGRTLHDLRQLEIENYELTRKLERREQELDKLNRAIQDGIGLFCTPRGSQLGSTRGTPRSYEMDGRMSTTGNGSNVSNRSRRWNSSTHFLSTAVSCADESQSNRLSPVDQRDASKATASTTSSRPLPTAAYVQLLEDDLRFVQEELQRSKDELNNFRKMVTPGYYTSTALWLDRESVMEVQAKKIAALVEALAHSDEGRRHVEERMMTEHRQLMARMEALQRDMEQQRGAGKNSLPIPQNV</sequence>
<feature type="coiled-coil region" evidence="1">
    <location>
        <begin position="733"/>
        <end position="760"/>
    </location>
</feature>
<name>C9ZWT8_TRYB9</name>
<dbReference type="PANTHER" id="PTHR10676:SF314">
    <property type="entry name" value="CYTOPLASMIC DYNEIN 1 HEAVY CHAIN 1"/>
    <property type="match status" value="1"/>
</dbReference>
<accession>C9ZWT8</accession>
<evidence type="ECO:0000313" key="4">
    <source>
        <dbReference type="Proteomes" id="UP000002316"/>
    </source>
</evidence>
<keyword evidence="1" id="KW-0175">Coiled coil</keyword>
<dbReference type="RefSeq" id="XP_011776153.1">
    <property type="nucleotide sequence ID" value="XM_011777851.1"/>
</dbReference>
<dbReference type="GO" id="GO:0045505">
    <property type="term" value="F:dynein intermediate chain binding"/>
    <property type="evidence" value="ECO:0007669"/>
    <property type="project" value="InterPro"/>
</dbReference>
<dbReference type="AlphaFoldDB" id="C9ZWT8"/>
<feature type="compositionally biased region" description="Low complexity" evidence="2">
    <location>
        <begin position="669"/>
        <end position="683"/>
    </location>
</feature>
<dbReference type="GO" id="GO:0031122">
    <property type="term" value="P:cytoplasmic microtubule organization"/>
    <property type="evidence" value="ECO:0007669"/>
    <property type="project" value="TreeGrafter"/>
</dbReference>
<feature type="region of interest" description="Disordered" evidence="2">
    <location>
        <begin position="701"/>
        <end position="724"/>
    </location>
</feature>
<feature type="coiled-coil region" evidence="1">
    <location>
        <begin position="384"/>
        <end position="411"/>
    </location>
</feature>
<feature type="region of interest" description="Disordered" evidence="2">
    <location>
        <begin position="648"/>
        <end position="683"/>
    </location>
</feature>
<evidence type="ECO:0000313" key="3">
    <source>
        <dbReference type="EMBL" id="CBH13877.1"/>
    </source>
</evidence>
<dbReference type="GO" id="GO:0005938">
    <property type="term" value="C:cell cortex"/>
    <property type="evidence" value="ECO:0007669"/>
    <property type="project" value="TreeGrafter"/>
</dbReference>
<feature type="region of interest" description="Disordered" evidence="2">
    <location>
        <begin position="1"/>
        <end position="24"/>
    </location>
</feature>
<feature type="coiled-coil region" evidence="1">
    <location>
        <begin position="194"/>
        <end position="260"/>
    </location>
</feature>
<dbReference type="PANTHER" id="PTHR10676">
    <property type="entry name" value="DYNEIN HEAVY CHAIN FAMILY PROTEIN"/>
    <property type="match status" value="1"/>
</dbReference>
<dbReference type="Gene3D" id="1.20.920.20">
    <property type="match status" value="1"/>
</dbReference>
<protein>
    <submittedName>
        <fullName evidence="3">Dynein heavy chain, cytosolic, putative</fullName>
    </submittedName>
</protein>
<dbReference type="FunFam" id="1.20.920.20:FF:000023">
    <property type="entry name" value="Putative mitotubule-associated protein Gb4"/>
    <property type="match status" value="1"/>
</dbReference>
<dbReference type="VEuPathDB" id="TriTrypDB:Tbg972.8.8200"/>
<gene>
    <name evidence="3" type="ORF">TbgDal_VIII8200</name>
</gene>
<dbReference type="InterPro" id="IPR026983">
    <property type="entry name" value="DHC"/>
</dbReference>
<dbReference type="GO" id="GO:0008569">
    <property type="term" value="F:minus-end-directed microtubule motor activity"/>
    <property type="evidence" value="ECO:0007669"/>
    <property type="project" value="TreeGrafter"/>
</dbReference>
<feature type="compositionally biased region" description="Polar residues" evidence="2">
    <location>
        <begin position="648"/>
        <end position="658"/>
    </location>
</feature>
<feature type="coiled-coil region" evidence="1">
    <location>
        <begin position="609"/>
        <end position="636"/>
    </location>
</feature>
<evidence type="ECO:0000256" key="1">
    <source>
        <dbReference type="SAM" id="Coils"/>
    </source>
</evidence>
<dbReference type="GO" id="GO:0005881">
    <property type="term" value="C:cytoplasmic microtubule"/>
    <property type="evidence" value="ECO:0007669"/>
    <property type="project" value="TreeGrafter"/>
</dbReference>
<dbReference type="Proteomes" id="UP000002316">
    <property type="component" value="Chromosome 8"/>
</dbReference>
<dbReference type="KEGG" id="tbg:TbgDal_VIII8200"/>
<organism evidence="3 4">
    <name type="scientific">Trypanosoma brucei gambiense (strain MHOM/CI/86/DAL972)</name>
    <dbReference type="NCBI Taxonomy" id="679716"/>
    <lineage>
        <taxon>Eukaryota</taxon>
        <taxon>Discoba</taxon>
        <taxon>Euglenozoa</taxon>
        <taxon>Kinetoplastea</taxon>
        <taxon>Metakinetoplastina</taxon>
        <taxon>Trypanosomatida</taxon>
        <taxon>Trypanosomatidae</taxon>
        <taxon>Trypanosoma</taxon>
    </lineage>
</organism>
<feature type="region of interest" description="Disordered" evidence="2">
    <location>
        <begin position="48"/>
        <end position="68"/>
    </location>
</feature>
<dbReference type="GO" id="GO:0007097">
    <property type="term" value="P:nuclear migration"/>
    <property type="evidence" value="ECO:0007669"/>
    <property type="project" value="TreeGrafter"/>
</dbReference>
<dbReference type="GeneID" id="23864064"/>